<sequence>MLLHEMHQSEYELFMHLWTWIFHLLFAKTNLIHLLQFLKLGEMWLVFPWQIANIR</sequence>
<evidence type="ECO:0000256" key="1">
    <source>
        <dbReference type="SAM" id="Phobius"/>
    </source>
</evidence>
<name>A0A2P2LKG1_RHIMU</name>
<organism evidence="2">
    <name type="scientific">Rhizophora mucronata</name>
    <name type="common">Asiatic mangrove</name>
    <dbReference type="NCBI Taxonomy" id="61149"/>
    <lineage>
        <taxon>Eukaryota</taxon>
        <taxon>Viridiplantae</taxon>
        <taxon>Streptophyta</taxon>
        <taxon>Embryophyta</taxon>
        <taxon>Tracheophyta</taxon>
        <taxon>Spermatophyta</taxon>
        <taxon>Magnoliopsida</taxon>
        <taxon>eudicotyledons</taxon>
        <taxon>Gunneridae</taxon>
        <taxon>Pentapetalae</taxon>
        <taxon>rosids</taxon>
        <taxon>fabids</taxon>
        <taxon>Malpighiales</taxon>
        <taxon>Rhizophoraceae</taxon>
        <taxon>Rhizophora</taxon>
    </lineage>
</organism>
<dbReference type="AlphaFoldDB" id="A0A2P2LKG1"/>
<reference evidence="2" key="1">
    <citation type="submission" date="2018-02" db="EMBL/GenBank/DDBJ databases">
        <title>Rhizophora mucronata_Transcriptome.</title>
        <authorList>
            <person name="Meera S.P."/>
            <person name="Sreeshan A."/>
            <person name="Augustine A."/>
        </authorList>
    </citation>
    <scope>NUCLEOTIDE SEQUENCE</scope>
    <source>
        <tissue evidence="2">Leaf</tissue>
    </source>
</reference>
<evidence type="ECO:0000313" key="2">
    <source>
        <dbReference type="EMBL" id="MBX18462.1"/>
    </source>
</evidence>
<feature type="transmembrane region" description="Helical" evidence="1">
    <location>
        <begin position="20"/>
        <end position="38"/>
    </location>
</feature>
<accession>A0A2P2LKG1</accession>
<protein>
    <submittedName>
        <fullName evidence="3">Uncharacterized protein At5g43822</fullName>
    </submittedName>
</protein>
<evidence type="ECO:0000313" key="3">
    <source>
        <dbReference type="EMBL" id="MBX18463.1"/>
    </source>
</evidence>
<proteinExistence type="predicted"/>
<dbReference type="EMBL" id="GGEC01037979">
    <property type="protein sequence ID" value="MBX18463.1"/>
    <property type="molecule type" value="Transcribed_RNA"/>
</dbReference>
<dbReference type="EMBL" id="GGEC01037978">
    <property type="protein sequence ID" value="MBX18462.1"/>
    <property type="molecule type" value="Transcribed_RNA"/>
</dbReference>
<keyword evidence="1" id="KW-1133">Transmembrane helix</keyword>
<keyword evidence="1" id="KW-0472">Membrane</keyword>
<keyword evidence="1" id="KW-0812">Transmembrane</keyword>